<dbReference type="Proteomes" id="UP001501721">
    <property type="component" value="Unassembled WGS sequence"/>
</dbReference>
<accession>A0ABP6A9W6</accession>
<comment type="caution">
    <text evidence="1">The sequence shown here is derived from an EMBL/GenBank/DDBJ whole genome shotgun (WGS) entry which is preliminary data.</text>
</comment>
<organism evidence="1 2">
    <name type="scientific">Streptomyces graminearus</name>
    <dbReference type="NCBI Taxonomy" id="284030"/>
    <lineage>
        <taxon>Bacteria</taxon>
        <taxon>Bacillati</taxon>
        <taxon>Actinomycetota</taxon>
        <taxon>Actinomycetes</taxon>
        <taxon>Kitasatosporales</taxon>
        <taxon>Streptomycetaceae</taxon>
        <taxon>Streptomyces</taxon>
    </lineage>
</organism>
<evidence type="ECO:0000313" key="2">
    <source>
        <dbReference type="Proteomes" id="UP001501721"/>
    </source>
</evidence>
<keyword evidence="2" id="KW-1185">Reference proteome</keyword>
<name>A0ABP6A9W6_9ACTN</name>
<reference evidence="2" key="1">
    <citation type="journal article" date="2019" name="Int. J. Syst. Evol. Microbiol.">
        <title>The Global Catalogue of Microorganisms (GCM) 10K type strain sequencing project: providing services to taxonomists for standard genome sequencing and annotation.</title>
        <authorList>
            <consortium name="The Broad Institute Genomics Platform"/>
            <consortium name="The Broad Institute Genome Sequencing Center for Infectious Disease"/>
            <person name="Wu L."/>
            <person name="Ma J."/>
        </authorList>
    </citation>
    <scope>NUCLEOTIDE SEQUENCE [LARGE SCALE GENOMIC DNA]</scope>
    <source>
        <strain evidence="2">JCM 6923</strain>
    </source>
</reference>
<proteinExistence type="predicted"/>
<dbReference type="EMBL" id="BAAATL010000056">
    <property type="protein sequence ID" value="GAA2512614.1"/>
    <property type="molecule type" value="Genomic_DNA"/>
</dbReference>
<protein>
    <submittedName>
        <fullName evidence="1">Uncharacterized protein</fullName>
    </submittedName>
</protein>
<sequence>MGESVIAAAMLRMDFLPETARSPVRYAAAQRRWSARGRCAKS</sequence>
<gene>
    <name evidence="1" type="ORF">GCM10010422_75930</name>
</gene>
<evidence type="ECO:0000313" key="1">
    <source>
        <dbReference type="EMBL" id="GAA2512614.1"/>
    </source>
</evidence>